<organism evidence="9 10">
    <name type="scientific">Planococcus salinus</name>
    <dbReference type="NCBI Taxonomy" id="1848460"/>
    <lineage>
        <taxon>Bacteria</taxon>
        <taxon>Bacillati</taxon>
        <taxon>Bacillota</taxon>
        <taxon>Bacilli</taxon>
        <taxon>Bacillales</taxon>
        <taxon>Caryophanaceae</taxon>
        <taxon>Planococcus</taxon>
    </lineage>
</organism>
<evidence type="ECO:0000256" key="1">
    <source>
        <dbReference type="ARBA" id="ARBA00004514"/>
    </source>
</evidence>
<feature type="region of interest" description="Disordered" evidence="8">
    <location>
        <begin position="110"/>
        <end position="129"/>
    </location>
</feature>
<dbReference type="AlphaFoldDB" id="A0A3M8P585"/>
<dbReference type="Pfam" id="PF05400">
    <property type="entry name" value="FliT"/>
    <property type="match status" value="1"/>
</dbReference>
<protein>
    <recommendedName>
        <fullName evidence="7">Flagellar protein FliT</fullName>
    </recommendedName>
</protein>
<dbReference type="EMBL" id="RIAX01000010">
    <property type="protein sequence ID" value="RNF38772.1"/>
    <property type="molecule type" value="Genomic_DNA"/>
</dbReference>
<evidence type="ECO:0000313" key="9">
    <source>
        <dbReference type="EMBL" id="RNF38772.1"/>
    </source>
</evidence>
<keyword evidence="9" id="KW-0969">Cilium</keyword>
<evidence type="ECO:0000256" key="5">
    <source>
        <dbReference type="ARBA" id="ARBA00093765"/>
    </source>
</evidence>
<comment type="function">
    <text evidence="5">May act as an export chaperone for the filament capping protein FliD.</text>
</comment>
<keyword evidence="2" id="KW-0963">Cytoplasm</keyword>
<dbReference type="RefSeq" id="WP_123166111.1">
    <property type="nucleotide sequence ID" value="NZ_RIAX01000010.1"/>
</dbReference>
<dbReference type="OrthoDB" id="2428346at2"/>
<gene>
    <name evidence="9" type="ORF">EEX84_13140</name>
</gene>
<evidence type="ECO:0000256" key="4">
    <source>
        <dbReference type="ARBA" id="ARBA00023186"/>
    </source>
</evidence>
<evidence type="ECO:0000256" key="8">
    <source>
        <dbReference type="SAM" id="MobiDB-lite"/>
    </source>
</evidence>
<proteinExistence type="inferred from homology"/>
<keyword evidence="9" id="KW-0966">Cell projection</keyword>
<keyword evidence="9" id="KW-0282">Flagellum</keyword>
<comment type="similarity">
    <text evidence="6">Belongs to the bacillales FliT family.</text>
</comment>
<comment type="subcellular location">
    <subcellularLocation>
        <location evidence="1">Cytoplasm</location>
        <location evidence="1">Cytosol</location>
    </subcellularLocation>
</comment>
<comment type="caution">
    <text evidence="9">The sequence shown here is derived from an EMBL/GenBank/DDBJ whole genome shotgun (WGS) entry which is preliminary data.</text>
</comment>
<evidence type="ECO:0000256" key="6">
    <source>
        <dbReference type="ARBA" id="ARBA00093785"/>
    </source>
</evidence>
<accession>A0A3M8P585</accession>
<dbReference type="Proteomes" id="UP000275473">
    <property type="component" value="Unassembled WGS sequence"/>
</dbReference>
<dbReference type="InterPro" id="IPR008622">
    <property type="entry name" value="FliT"/>
</dbReference>
<keyword evidence="4" id="KW-0143">Chaperone</keyword>
<evidence type="ECO:0000256" key="7">
    <source>
        <dbReference type="ARBA" id="ARBA00093797"/>
    </source>
</evidence>
<keyword evidence="3" id="KW-1005">Bacterial flagellum biogenesis</keyword>
<evidence type="ECO:0000313" key="10">
    <source>
        <dbReference type="Proteomes" id="UP000275473"/>
    </source>
</evidence>
<sequence>MEQQHDLLQQLLELTEAILEKAQTIGSKMEDNQVEDLVELQLYFDKRQEVIDRLEASRNESAFDWSPEGQEKITQLQASEQQLIPLMTQLHQAFAGQMNRINQTKQLSKKYRGAYQSAPSDGTFFDRRK</sequence>
<evidence type="ECO:0000256" key="3">
    <source>
        <dbReference type="ARBA" id="ARBA00022795"/>
    </source>
</evidence>
<name>A0A3M8P585_9BACL</name>
<reference evidence="9 10" key="1">
    <citation type="journal article" date="2018" name="Int. J. Syst. Evol. Microbiol.">
        <title>Planococcus salinus sp. nov., a moderately halophilic bacterium isolated from a saline-alkali soil.</title>
        <authorList>
            <person name="Gan L."/>
        </authorList>
    </citation>
    <scope>NUCLEOTIDE SEQUENCE [LARGE SCALE GENOMIC DNA]</scope>
    <source>
        <strain evidence="9 10">LCB217</strain>
    </source>
</reference>
<keyword evidence="10" id="KW-1185">Reference proteome</keyword>
<evidence type="ECO:0000256" key="2">
    <source>
        <dbReference type="ARBA" id="ARBA00022490"/>
    </source>
</evidence>